<dbReference type="Gene3D" id="3.40.640.10">
    <property type="entry name" value="Type I PLP-dependent aspartate aminotransferase-like (Major domain)"/>
    <property type="match status" value="1"/>
</dbReference>
<dbReference type="Pfam" id="PF01041">
    <property type="entry name" value="DegT_DnrJ_EryC1"/>
    <property type="match status" value="1"/>
</dbReference>
<dbReference type="Proteomes" id="UP000215027">
    <property type="component" value="Chromosome I"/>
</dbReference>
<name>A0A170PHA6_9CHLR</name>
<feature type="modified residue" description="N6-(pyridoxal phosphate)lysine" evidence="2">
    <location>
        <position position="191"/>
    </location>
</feature>
<sequence>MTTEQATTPWRIPLADVDLGAEEEAAVLAVLRRRWLSMGEVTAAFEADFAALTGARYALAVTNCTAALHLAGLALGWGPGDEVIVPSLTFVATANAVRYTGATPVFADITALDDFSLSAADAAARITPRTRAIIVVHYGGHAADMGALLALAERHGLDVVEDVAHAPGATLDGRALGAWGRIGCFSFFANKNMTTGEGGMITTDDDDVAARLRLLRSHGMTSLTWDRHRGHAFSYDVVAPGYNYRLDELRAAIGRVQLQKLPEANRRRRALDALYRELLPAAAPALGVPYQQSRGIPAGHLRPVLLPVGADRARFMGEMKARGIQTSIHYPPVHRFSYYREQGNATPLPLTEAVGARVVTLPLYPGLSPADVESVVSAAAEALAAATGMEMEMRPLVESSAAYD</sequence>
<evidence type="ECO:0000313" key="4">
    <source>
        <dbReference type="EMBL" id="CUS04193.2"/>
    </source>
</evidence>
<feature type="active site" description="Proton acceptor" evidence="1">
    <location>
        <position position="191"/>
    </location>
</feature>
<evidence type="ECO:0000256" key="3">
    <source>
        <dbReference type="RuleBase" id="RU004508"/>
    </source>
</evidence>
<dbReference type="GO" id="GO:0008483">
    <property type="term" value="F:transaminase activity"/>
    <property type="evidence" value="ECO:0007669"/>
    <property type="project" value="TreeGrafter"/>
</dbReference>
<dbReference type="InterPro" id="IPR015424">
    <property type="entry name" value="PyrdxlP-dep_Trfase"/>
</dbReference>
<reference evidence="4" key="1">
    <citation type="submission" date="2016-01" db="EMBL/GenBank/DDBJ databases">
        <authorList>
            <person name="Mcilroy J.S."/>
            <person name="Karst M S."/>
            <person name="Albertsen M."/>
        </authorList>
    </citation>
    <scope>NUCLEOTIDE SEQUENCE</scope>
    <source>
        <strain evidence="4">Cfx-K</strain>
    </source>
</reference>
<gene>
    <name evidence="4" type="primary">spsC</name>
    <name evidence="4" type="ORF">CFX0092_A2315</name>
</gene>
<proteinExistence type="inferred from homology"/>
<protein>
    <submittedName>
        <fullName evidence="4">Spore coat polysaccharide biosynthesis protein SpsC</fullName>
    </submittedName>
</protein>
<dbReference type="RefSeq" id="WP_095043577.1">
    <property type="nucleotide sequence ID" value="NZ_LN890655.1"/>
</dbReference>
<organism evidence="4 5">
    <name type="scientific">Candidatus Promineifilum breve</name>
    <dbReference type="NCBI Taxonomy" id="1806508"/>
    <lineage>
        <taxon>Bacteria</taxon>
        <taxon>Bacillati</taxon>
        <taxon>Chloroflexota</taxon>
        <taxon>Ardenticatenia</taxon>
        <taxon>Candidatus Promineifilales</taxon>
        <taxon>Candidatus Promineifilaceae</taxon>
        <taxon>Candidatus Promineifilum</taxon>
    </lineage>
</organism>
<dbReference type="SUPFAM" id="SSF53383">
    <property type="entry name" value="PLP-dependent transferases"/>
    <property type="match status" value="1"/>
</dbReference>
<comment type="similarity">
    <text evidence="3">Belongs to the DegT/DnrJ/EryC1 family.</text>
</comment>
<dbReference type="InterPro" id="IPR015421">
    <property type="entry name" value="PyrdxlP-dep_Trfase_major"/>
</dbReference>
<dbReference type="CDD" id="cd00616">
    <property type="entry name" value="AHBA_syn"/>
    <property type="match status" value="1"/>
</dbReference>
<dbReference type="InterPro" id="IPR000653">
    <property type="entry name" value="DegT/StrS_aminotransferase"/>
</dbReference>
<keyword evidence="5" id="KW-1185">Reference proteome</keyword>
<dbReference type="Gene3D" id="3.90.1150.10">
    <property type="entry name" value="Aspartate Aminotransferase, domain 1"/>
    <property type="match status" value="1"/>
</dbReference>
<dbReference type="GO" id="GO:0030170">
    <property type="term" value="F:pyridoxal phosphate binding"/>
    <property type="evidence" value="ECO:0007669"/>
    <property type="project" value="TreeGrafter"/>
</dbReference>
<dbReference type="GO" id="GO:0000271">
    <property type="term" value="P:polysaccharide biosynthetic process"/>
    <property type="evidence" value="ECO:0007669"/>
    <property type="project" value="TreeGrafter"/>
</dbReference>
<dbReference type="PANTHER" id="PTHR30244">
    <property type="entry name" value="TRANSAMINASE"/>
    <property type="match status" value="1"/>
</dbReference>
<dbReference type="PANTHER" id="PTHR30244:SF34">
    <property type="entry name" value="DTDP-4-AMINO-4,6-DIDEOXYGALACTOSE TRANSAMINASE"/>
    <property type="match status" value="1"/>
</dbReference>
<dbReference type="OrthoDB" id="9810913at2"/>
<dbReference type="EMBL" id="LN890655">
    <property type="protein sequence ID" value="CUS04193.2"/>
    <property type="molecule type" value="Genomic_DNA"/>
</dbReference>
<dbReference type="InterPro" id="IPR015422">
    <property type="entry name" value="PyrdxlP-dep_Trfase_small"/>
</dbReference>
<dbReference type="AlphaFoldDB" id="A0A170PHA6"/>
<evidence type="ECO:0000313" key="5">
    <source>
        <dbReference type="Proteomes" id="UP000215027"/>
    </source>
</evidence>
<evidence type="ECO:0000256" key="1">
    <source>
        <dbReference type="PIRSR" id="PIRSR000390-1"/>
    </source>
</evidence>
<evidence type="ECO:0000256" key="2">
    <source>
        <dbReference type="PIRSR" id="PIRSR000390-2"/>
    </source>
</evidence>
<keyword evidence="2 3" id="KW-0663">Pyridoxal phosphate</keyword>
<accession>A0A170PHA6</accession>
<dbReference type="PIRSF" id="PIRSF000390">
    <property type="entry name" value="PLP_StrS"/>
    <property type="match status" value="1"/>
</dbReference>
<dbReference type="KEGG" id="pbf:CFX0092_A2315"/>